<dbReference type="Gene3D" id="3.40.640.10">
    <property type="entry name" value="Type I PLP-dependent aspartate aminotransferase-like (Major domain)"/>
    <property type="match status" value="1"/>
</dbReference>
<dbReference type="InterPro" id="IPR015422">
    <property type="entry name" value="PyrdxlP-dep_Trfase_small"/>
</dbReference>
<dbReference type="EC" id="2.6.1.87" evidence="1"/>
<dbReference type="GO" id="GO:0099620">
    <property type="term" value="F:UDP-4-amino-4-deoxy-L-arabinose aminotransferase"/>
    <property type="evidence" value="ECO:0007669"/>
    <property type="project" value="UniProtKB-EC"/>
</dbReference>
<keyword evidence="1" id="KW-0032">Aminotransferase</keyword>
<sequence length="410" mass="44822">MKIARVTVPPTAGLPLRLSDLWPWGDANFDDALARWLGVPETLLACSCTSALMVALRTLKKKAPGRTEVIVPAYTCPLVAMAVSQCGLQIRLCDLGRDTLDMDEEVLRTLCSERTLAIVPTHLGGRVADVRVAVHYARLCGAWVIEDAAQALGARVNGESVGLQGDIGLFSLAVGKGLTTYEGGVLIARDAQLFESLRAMDMRTVPFRLGWELLRSAELLGYAAVYRPATLDWAYGAPLRKSLAEDDWIAAAGDDFDAFIPQHTLGRWRQRVGVRALGRLTAHLSQAEARARHRIARLADIPGVQVVRDAAPHAEGTWPVLLLRLRYRQSRDALLRAHWASGLGLSLPFVNVLPDYARYAPLLGAAQNDGVMYARDWAQRLVAVSNSEWLTDALFERLCGHIAEIAAPLP</sequence>
<dbReference type="EMBL" id="VSSQ01005128">
    <property type="protein sequence ID" value="MPM27961.1"/>
    <property type="molecule type" value="Genomic_DNA"/>
</dbReference>
<dbReference type="InterPro" id="IPR000653">
    <property type="entry name" value="DegT/StrS_aminotransferase"/>
</dbReference>
<accession>A0A644YJ91</accession>
<keyword evidence="1" id="KW-0808">Transferase</keyword>
<dbReference type="Pfam" id="PF01041">
    <property type="entry name" value="DegT_DnrJ_EryC1"/>
    <property type="match status" value="1"/>
</dbReference>
<evidence type="ECO:0000313" key="1">
    <source>
        <dbReference type="EMBL" id="MPM27961.1"/>
    </source>
</evidence>
<dbReference type="PANTHER" id="PTHR30244">
    <property type="entry name" value="TRANSAMINASE"/>
    <property type="match status" value="1"/>
</dbReference>
<name>A0A644YJ91_9ZZZZ</name>
<dbReference type="InterPro" id="IPR015424">
    <property type="entry name" value="PyrdxlP-dep_Trfase"/>
</dbReference>
<protein>
    <submittedName>
        <fullName evidence="1">UDP-4-amino-4-deoxy-L-arabinose--oxoglutarate aminotransferase</fullName>
        <ecNumber evidence="1">2.6.1.87</ecNumber>
    </submittedName>
</protein>
<dbReference type="GO" id="GO:0030170">
    <property type="term" value="F:pyridoxal phosphate binding"/>
    <property type="evidence" value="ECO:0007669"/>
    <property type="project" value="TreeGrafter"/>
</dbReference>
<dbReference type="InterPro" id="IPR015421">
    <property type="entry name" value="PyrdxlP-dep_Trfase_major"/>
</dbReference>
<gene>
    <name evidence="1" type="primary">arnB_16</name>
    <name evidence="1" type="ORF">SDC9_74478</name>
</gene>
<dbReference type="GO" id="GO:0000271">
    <property type="term" value="P:polysaccharide biosynthetic process"/>
    <property type="evidence" value="ECO:0007669"/>
    <property type="project" value="TreeGrafter"/>
</dbReference>
<dbReference type="PANTHER" id="PTHR30244:SF34">
    <property type="entry name" value="DTDP-4-AMINO-4,6-DIDEOXYGALACTOSE TRANSAMINASE"/>
    <property type="match status" value="1"/>
</dbReference>
<dbReference type="AlphaFoldDB" id="A0A644YJ91"/>
<organism evidence="1">
    <name type="scientific">bioreactor metagenome</name>
    <dbReference type="NCBI Taxonomy" id="1076179"/>
    <lineage>
        <taxon>unclassified sequences</taxon>
        <taxon>metagenomes</taxon>
        <taxon>ecological metagenomes</taxon>
    </lineage>
</organism>
<dbReference type="PIRSF" id="PIRSF000390">
    <property type="entry name" value="PLP_StrS"/>
    <property type="match status" value="1"/>
</dbReference>
<proteinExistence type="predicted"/>
<dbReference type="SUPFAM" id="SSF53383">
    <property type="entry name" value="PLP-dependent transferases"/>
    <property type="match status" value="1"/>
</dbReference>
<reference evidence="1" key="1">
    <citation type="submission" date="2019-08" db="EMBL/GenBank/DDBJ databases">
        <authorList>
            <person name="Kucharzyk K."/>
            <person name="Murdoch R.W."/>
            <person name="Higgins S."/>
            <person name="Loffler F."/>
        </authorList>
    </citation>
    <scope>NUCLEOTIDE SEQUENCE</scope>
</reference>
<comment type="caution">
    <text evidence="1">The sequence shown here is derived from an EMBL/GenBank/DDBJ whole genome shotgun (WGS) entry which is preliminary data.</text>
</comment>
<dbReference type="Gene3D" id="3.90.1150.10">
    <property type="entry name" value="Aspartate Aminotransferase, domain 1"/>
    <property type="match status" value="1"/>
</dbReference>